<evidence type="ECO:0000259" key="4">
    <source>
        <dbReference type="Pfam" id="PF00535"/>
    </source>
</evidence>
<protein>
    <recommendedName>
        <fullName evidence="4">Glycosyltransferase 2-like domain-containing protein</fullName>
    </recommendedName>
</protein>
<dbReference type="KEGG" id="ctae:BGI42_12950"/>
<dbReference type="InterPro" id="IPR001173">
    <property type="entry name" value="Glyco_trans_2-like"/>
</dbReference>
<gene>
    <name evidence="5" type="ORF">BGI42_12950</name>
</gene>
<dbReference type="PANTHER" id="PTHR22916:SF51">
    <property type="entry name" value="GLYCOSYLTRANSFERASE EPSH-RELATED"/>
    <property type="match status" value="1"/>
</dbReference>
<dbReference type="OrthoDB" id="9807674at2"/>
<dbReference type="AlphaFoldDB" id="A0A1D7XMM2"/>
<dbReference type="SUPFAM" id="SSF53448">
    <property type="entry name" value="Nucleotide-diphospho-sugar transferases"/>
    <property type="match status" value="1"/>
</dbReference>
<name>A0A1D7XMM2_9CLOT</name>
<evidence type="ECO:0000313" key="5">
    <source>
        <dbReference type="EMBL" id="AOR24591.1"/>
    </source>
</evidence>
<reference evidence="6" key="1">
    <citation type="submission" date="2016-09" db="EMBL/GenBank/DDBJ databases">
        <title>Genomics of Clostridium taeniosporum, an organism which forms endospores with ribbon-like appendages.</title>
        <authorList>
            <person name="Walker J.R."/>
        </authorList>
    </citation>
    <scope>NUCLEOTIDE SEQUENCE [LARGE SCALE GENOMIC DNA]</scope>
    <source>
        <strain evidence="6">1/k</strain>
    </source>
</reference>
<accession>A0A1D7XMM2</accession>
<feature type="transmembrane region" description="Helical" evidence="3">
    <location>
        <begin position="302"/>
        <end position="321"/>
    </location>
</feature>
<dbReference type="EMBL" id="CP017253">
    <property type="protein sequence ID" value="AOR24591.1"/>
    <property type="molecule type" value="Genomic_DNA"/>
</dbReference>
<dbReference type="Proteomes" id="UP000094652">
    <property type="component" value="Chromosome"/>
</dbReference>
<dbReference type="Gene3D" id="3.90.550.10">
    <property type="entry name" value="Spore Coat Polysaccharide Biosynthesis Protein SpsA, Chain A"/>
    <property type="match status" value="1"/>
</dbReference>
<feature type="domain" description="Glycosyltransferase 2-like" evidence="4">
    <location>
        <begin position="4"/>
        <end position="116"/>
    </location>
</feature>
<dbReference type="RefSeq" id="WP_069680718.1">
    <property type="nucleotide sequence ID" value="NZ_CP017253.2"/>
</dbReference>
<proteinExistence type="predicted"/>
<dbReference type="Pfam" id="PF00535">
    <property type="entry name" value="Glycos_transf_2"/>
    <property type="match status" value="1"/>
</dbReference>
<dbReference type="CDD" id="cd00761">
    <property type="entry name" value="Glyco_tranf_GTA_type"/>
    <property type="match status" value="1"/>
</dbReference>
<dbReference type="GO" id="GO:0016757">
    <property type="term" value="F:glycosyltransferase activity"/>
    <property type="evidence" value="ECO:0007669"/>
    <property type="project" value="UniProtKB-KW"/>
</dbReference>
<keyword evidence="3" id="KW-0812">Transmembrane</keyword>
<organism evidence="5 6">
    <name type="scientific">Clostridium taeniosporum</name>
    <dbReference type="NCBI Taxonomy" id="394958"/>
    <lineage>
        <taxon>Bacteria</taxon>
        <taxon>Bacillati</taxon>
        <taxon>Bacillota</taxon>
        <taxon>Clostridia</taxon>
        <taxon>Eubacteriales</taxon>
        <taxon>Clostridiaceae</taxon>
        <taxon>Clostridium</taxon>
    </lineage>
</organism>
<dbReference type="PANTHER" id="PTHR22916">
    <property type="entry name" value="GLYCOSYLTRANSFERASE"/>
    <property type="match status" value="1"/>
</dbReference>
<keyword evidence="2" id="KW-0808">Transferase</keyword>
<keyword evidence="6" id="KW-1185">Reference proteome</keyword>
<keyword evidence="1" id="KW-0328">Glycosyltransferase</keyword>
<evidence type="ECO:0000256" key="2">
    <source>
        <dbReference type="ARBA" id="ARBA00022679"/>
    </source>
</evidence>
<keyword evidence="3" id="KW-0472">Membrane</keyword>
<dbReference type="STRING" id="394958.BGI42_12950"/>
<keyword evidence="3" id="KW-1133">Transmembrane helix</keyword>
<evidence type="ECO:0000313" key="6">
    <source>
        <dbReference type="Proteomes" id="UP000094652"/>
    </source>
</evidence>
<evidence type="ECO:0000256" key="1">
    <source>
        <dbReference type="ARBA" id="ARBA00022676"/>
    </source>
</evidence>
<dbReference type="InterPro" id="IPR029044">
    <property type="entry name" value="Nucleotide-diphossugar_trans"/>
</dbReference>
<evidence type="ECO:0000256" key="3">
    <source>
        <dbReference type="SAM" id="Phobius"/>
    </source>
</evidence>
<sequence>MFLSIVIPVYNVENYLKRCLNSILECNLKDYEIILVNDGSTDGSYNICIQYKERYKEIKVINQKNGGLSNARNTGFNNAKGEFITFIDSDDYIITKNFYHLVNKLKNKEDYKIDIIVSDFFRVSPNNEIIDRINQIHESEELICDKDYIMEFLRKYGCFWNTWRFIYRTEFLNNNNFKFKDGFLCEDIDFSIKTLINCDNIAFYHNPYYCYMLGRETSIMSNISLKRIYDYLIITKESIDLLEKNSNIFFSNRMKEKLIIEYILNLATIYEVNKKSRKRAKKLFIETQYVLNMTENKKYKTINNLINIFGISLISFVLFLLKKLRRIIRIWKKSILRK</sequence>